<dbReference type="STRING" id="1122973.GCA_000379925_00801"/>
<dbReference type="EMBL" id="SPNC01000145">
    <property type="protein sequence ID" value="TFH94298.1"/>
    <property type="molecule type" value="Genomic_DNA"/>
</dbReference>
<accession>A0A4Y8WN63</accession>
<proteinExistence type="predicted"/>
<organism evidence="1 2">
    <name type="scientific">Porphyromonas levii</name>
    <dbReference type="NCBI Taxonomy" id="28114"/>
    <lineage>
        <taxon>Bacteria</taxon>
        <taxon>Pseudomonadati</taxon>
        <taxon>Bacteroidota</taxon>
        <taxon>Bacteroidia</taxon>
        <taxon>Bacteroidales</taxon>
        <taxon>Porphyromonadaceae</taxon>
        <taxon>Porphyromonas</taxon>
    </lineage>
</organism>
<keyword evidence="2" id="KW-1185">Reference proteome</keyword>
<dbReference type="Proteomes" id="UP000297225">
    <property type="component" value="Unassembled WGS sequence"/>
</dbReference>
<sequence>MLNKDLEKDQKVIAKYARRSDTLLTLVSNDNVAVAAKRVAAKNPVLSTSAIRAIVDDMYIYDKEVLMGIAENPCISREDLVKLARHHDIEVAKHALSARRGLTANPSVLSEFIYSDRVELAMHAMEIGLNGLHREVALEIATQAKSETNSDLVEICIRTVSDPFVIHALAMRNEPELLIALSKNRHLPAATVELMLNREDRDINLNLLQYPSLSLEHLSRIIDYSLKRDDLELLVNALKSPYINGSELDRIMEQRHDFYERMIEKLPYISEETKTQIRTEMEHTLQEALRVNPALSIDLINTQYNLEIERPEVSVMPSIESLLGRDDLRPLDLFEDLDSLSSSNIDAEELLRLADQEDIDPDIQKTVMLGLINHNRNTLESMNAMQSKLEKSKSQLVSLVGVNSIGYKKNSNTYLSHRPLKMISRVRIAMHSFGKNLSNAKNLIKDTVGNKITEVKDKLPTEKMADMNLPKQVFTKVVTEARRLNFAKKKKNKKGFKK</sequence>
<dbReference type="RefSeq" id="WP_134849312.1">
    <property type="nucleotide sequence ID" value="NZ_CP197400.1"/>
</dbReference>
<dbReference type="AlphaFoldDB" id="A0A4Y8WN63"/>
<reference evidence="1 2" key="1">
    <citation type="submission" date="2019-03" db="EMBL/GenBank/DDBJ databases">
        <title>Porphyromonas levii Isolated from the Uterus of Dairy Cows.</title>
        <authorList>
            <person name="Francis A.M."/>
        </authorList>
    </citation>
    <scope>NUCLEOTIDE SEQUENCE [LARGE SCALE GENOMIC DNA]</scope>
    <source>
        <strain evidence="1 2">AF5678</strain>
    </source>
</reference>
<dbReference type="OrthoDB" id="10007433at2"/>
<evidence type="ECO:0000313" key="2">
    <source>
        <dbReference type="Proteomes" id="UP000297225"/>
    </source>
</evidence>
<gene>
    <name evidence="1" type="ORF">E4P47_08105</name>
</gene>
<protein>
    <submittedName>
        <fullName evidence="1">Uncharacterized protein</fullName>
    </submittedName>
</protein>
<comment type="caution">
    <text evidence="1">The sequence shown here is derived from an EMBL/GenBank/DDBJ whole genome shotgun (WGS) entry which is preliminary data.</text>
</comment>
<evidence type="ECO:0000313" key="1">
    <source>
        <dbReference type="EMBL" id="TFH94298.1"/>
    </source>
</evidence>
<name>A0A4Y8WN63_9PORP</name>